<gene>
    <name evidence="3" type="ORF">NUTIK01_00380</name>
</gene>
<dbReference type="PANTHER" id="PTHR33490:SF7">
    <property type="entry name" value="BLR2979 PROTEIN"/>
    <property type="match status" value="1"/>
</dbReference>
<evidence type="ECO:0000259" key="2">
    <source>
        <dbReference type="SMART" id="SM00460"/>
    </source>
</evidence>
<dbReference type="InterPro" id="IPR013589">
    <property type="entry name" value="Bac_transglu_N"/>
</dbReference>
<keyword evidence="4" id="KW-1185">Reference proteome</keyword>
<organism evidence="3 4">
    <name type="scientific">Novosphingobium pituita</name>
    <dbReference type="NCBI Taxonomy" id="3056842"/>
    <lineage>
        <taxon>Bacteria</taxon>
        <taxon>Pseudomonadati</taxon>
        <taxon>Pseudomonadota</taxon>
        <taxon>Alphaproteobacteria</taxon>
        <taxon>Sphingomonadales</taxon>
        <taxon>Sphingomonadaceae</taxon>
        <taxon>Novosphingobium</taxon>
    </lineage>
</organism>
<sequence length="329" mass="35223">MNYSIRHTTCVDYASPVRLARFNLRLRPAPWPSQTVSDFALRIDPLPWTIDEESGPFLVNRNRLFIREPIDRLEVESTFRVHVRPPACDETTPSPSLAQIGAQAAAHRDLSALGPASYIYPSLMTPLSREIVDWAGHILAGPARGAAGRSAQPSVIDAGLALMHAIHDEFTYDGSATTAETSPLEAFRERHGVCQDFAHVMIVAARGHGLPAAYVSGYLRTLPPPGQPRLVGADATHAWVALWCGEELGWVGFDPTNAMLASTDHIFTAMGRDYADVAPMDGVFHGGGGQTVTVAVDVAPEEEAPIIPASVAPAPEKPLKEAGATAPAS</sequence>
<dbReference type="SUPFAM" id="SSF54001">
    <property type="entry name" value="Cysteine proteinases"/>
    <property type="match status" value="1"/>
</dbReference>
<dbReference type="Pfam" id="PF01841">
    <property type="entry name" value="Transglut_core"/>
    <property type="match status" value="1"/>
</dbReference>
<comment type="caution">
    <text evidence="3">The sequence shown here is derived from an EMBL/GenBank/DDBJ whole genome shotgun (WGS) entry which is preliminary data.</text>
</comment>
<feature type="region of interest" description="Disordered" evidence="1">
    <location>
        <begin position="306"/>
        <end position="329"/>
    </location>
</feature>
<accession>A0ABQ6P544</accession>
<feature type="domain" description="Transglutaminase-like" evidence="2">
    <location>
        <begin position="186"/>
        <end position="257"/>
    </location>
</feature>
<proteinExistence type="predicted"/>
<dbReference type="InterPro" id="IPR002931">
    <property type="entry name" value="Transglutaminase-like"/>
</dbReference>
<dbReference type="Pfam" id="PF08379">
    <property type="entry name" value="Bact_transglu_N"/>
    <property type="match status" value="1"/>
</dbReference>
<dbReference type="Proteomes" id="UP001187221">
    <property type="component" value="Unassembled WGS sequence"/>
</dbReference>
<dbReference type="EMBL" id="BTFW01000001">
    <property type="protein sequence ID" value="GMM59261.1"/>
    <property type="molecule type" value="Genomic_DNA"/>
</dbReference>
<dbReference type="Gene3D" id="3.10.620.30">
    <property type="match status" value="1"/>
</dbReference>
<protein>
    <submittedName>
        <fullName evidence="3">Transglutaminase family protein</fullName>
    </submittedName>
</protein>
<dbReference type="PANTHER" id="PTHR33490">
    <property type="entry name" value="BLR5614 PROTEIN-RELATED"/>
    <property type="match status" value="1"/>
</dbReference>
<dbReference type="InterPro" id="IPR038765">
    <property type="entry name" value="Papain-like_cys_pep_sf"/>
</dbReference>
<dbReference type="RefSeq" id="WP_317973124.1">
    <property type="nucleotide sequence ID" value="NZ_BTFW01000001.1"/>
</dbReference>
<name>A0ABQ6P544_9SPHN</name>
<evidence type="ECO:0000313" key="4">
    <source>
        <dbReference type="Proteomes" id="UP001187221"/>
    </source>
</evidence>
<evidence type="ECO:0000256" key="1">
    <source>
        <dbReference type="SAM" id="MobiDB-lite"/>
    </source>
</evidence>
<dbReference type="SMART" id="SM00460">
    <property type="entry name" value="TGc"/>
    <property type="match status" value="1"/>
</dbReference>
<reference evidence="3 4" key="1">
    <citation type="submission" date="2023-06" db="EMBL/GenBank/DDBJ databases">
        <title>Draft genome sequence of Novosphingobium sp. strain IK01.</title>
        <authorList>
            <person name="Hatamoto M."/>
            <person name="Ikarashi T."/>
            <person name="Yamaguchi T."/>
        </authorList>
    </citation>
    <scope>NUCLEOTIDE SEQUENCE [LARGE SCALE GENOMIC DNA]</scope>
    <source>
        <strain evidence="3 4">IK01</strain>
    </source>
</reference>
<evidence type="ECO:0000313" key="3">
    <source>
        <dbReference type="EMBL" id="GMM59261.1"/>
    </source>
</evidence>